<dbReference type="Pfam" id="PF17145">
    <property type="entry name" value="DUF5119"/>
    <property type="match status" value="1"/>
</dbReference>
<evidence type="ECO:0000313" key="3">
    <source>
        <dbReference type="EMBL" id="SEA71533.1"/>
    </source>
</evidence>
<feature type="region of interest" description="Disordered" evidence="1">
    <location>
        <begin position="124"/>
        <end position="143"/>
    </location>
</feature>
<organism evidence="3 4">
    <name type="scientific">Alistipes timonensis JC136</name>
    <dbReference type="NCBI Taxonomy" id="1033731"/>
    <lineage>
        <taxon>Bacteria</taxon>
        <taxon>Pseudomonadati</taxon>
        <taxon>Bacteroidota</taxon>
        <taxon>Bacteroidia</taxon>
        <taxon>Bacteroidales</taxon>
        <taxon>Rikenellaceae</taxon>
        <taxon>Alistipes</taxon>
    </lineage>
</organism>
<name>A0A1H4DFD3_9BACT</name>
<evidence type="ECO:0008006" key="5">
    <source>
        <dbReference type="Google" id="ProtNLM"/>
    </source>
</evidence>
<dbReference type="Proteomes" id="UP000183253">
    <property type="component" value="Unassembled WGS sequence"/>
</dbReference>
<protein>
    <recommendedName>
        <fullName evidence="5">DUF5119 domain-containing protein</fullName>
    </recommendedName>
</protein>
<evidence type="ECO:0000256" key="1">
    <source>
        <dbReference type="SAM" id="MobiDB-lite"/>
    </source>
</evidence>
<dbReference type="OrthoDB" id="1100731at2"/>
<gene>
    <name evidence="3" type="ORF">SAMN05444145_105269</name>
</gene>
<reference evidence="3 4" key="1">
    <citation type="submission" date="2016-10" db="EMBL/GenBank/DDBJ databases">
        <authorList>
            <person name="de Groot N.N."/>
        </authorList>
    </citation>
    <scope>NUCLEOTIDE SEQUENCE [LARGE SCALE GENOMIC DNA]</scope>
    <source>
        <strain evidence="3 4">DSM 25383</strain>
    </source>
</reference>
<dbReference type="EMBL" id="FNRI01000005">
    <property type="protein sequence ID" value="SEA71533.1"/>
    <property type="molecule type" value="Genomic_DNA"/>
</dbReference>
<feature type="signal peptide" evidence="2">
    <location>
        <begin position="1"/>
        <end position="19"/>
    </location>
</feature>
<dbReference type="PROSITE" id="PS51257">
    <property type="entry name" value="PROKAR_LIPOPROTEIN"/>
    <property type="match status" value="1"/>
</dbReference>
<feature type="chain" id="PRO_5010307352" description="DUF5119 domain-containing protein" evidence="2">
    <location>
        <begin position="20"/>
        <end position="315"/>
    </location>
</feature>
<dbReference type="AlphaFoldDB" id="A0A1H4DFD3"/>
<keyword evidence="2" id="KW-0732">Signal</keyword>
<dbReference type="STRING" id="1033731.SAMN05444145_105269"/>
<sequence length="315" mass="34496">MRKTIYKLCRAGLVWLVPAALISCQHKELCYDHSHVVEVKVNFDWSECPDAAPRTMVLQLFTPDGSHCNRYEFGSPKGGVIRVQAGSYRMLFHNGDMENVVERGTCYDDYEVTTAARALLAPIGRGGEQAPPRPGDAQEQPVRHAPEPVWCGQYGPVDWLAVPEGEELSVTLVPGRATAVYTVDFLHIENLGSTSNIGAAITGLAGSYRPCHGKMGEEAVTIPLDLTRVDDRTLSARFATFGHCPVGTEKHTLSIYTAEKWFSHFDVTDQVHGAADPDNVHIVIDGLRLPDSAGGMDTSVSDWDDSVIETDINMN</sequence>
<accession>A0A1H4DFD3</accession>
<keyword evidence="4" id="KW-1185">Reference proteome</keyword>
<evidence type="ECO:0000313" key="4">
    <source>
        <dbReference type="Proteomes" id="UP000183253"/>
    </source>
</evidence>
<dbReference type="InterPro" id="IPR033410">
    <property type="entry name" value="DUF5119"/>
</dbReference>
<dbReference type="RefSeq" id="WP_010260825.1">
    <property type="nucleotide sequence ID" value="NZ_CAEG01000005.1"/>
</dbReference>
<proteinExistence type="predicted"/>
<evidence type="ECO:0000256" key="2">
    <source>
        <dbReference type="SAM" id="SignalP"/>
    </source>
</evidence>